<protein>
    <recommendedName>
        <fullName evidence="4">Proline rich protein membrane protein</fullName>
    </recommendedName>
</protein>
<dbReference type="InterPro" id="IPR039708">
    <property type="entry name" value="MT1774/Rv1733c-like"/>
</dbReference>
<keyword evidence="1" id="KW-0472">Membrane</keyword>
<evidence type="ECO:0000313" key="2">
    <source>
        <dbReference type="EMBL" id="QQC93561.1"/>
    </source>
</evidence>
<keyword evidence="1" id="KW-1133">Transmembrane helix</keyword>
<dbReference type="Proteomes" id="UP000596130">
    <property type="component" value="Chromosome"/>
</dbReference>
<reference evidence="2 3" key="1">
    <citation type="submission" date="2020-12" db="EMBL/GenBank/DDBJ databases">
        <title>Identification and biosynthesis of polyene macrolides produced by Streptomyces alfalfae Men-myco-93-63.</title>
        <authorList>
            <person name="Liu D."/>
            <person name="Li Y."/>
            <person name="Liu L."/>
            <person name="Han X."/>
            <person name="Shen F."/>
        </authorList>
    </citation>
    <scope>NUCLEOTIDE SEQUENCE [LARGE SCALE GENOMIC DNA]</scope>
    <source>
        <strain evidence="2 3">Men-myco-93-63</strain>
    </source>
</reference>
<evidence type="ECO:0000256" key="1">
    <source>
        <dbReference type="SAM" id="Phobius"/>
    </source>
</evidence>
<evidence type="ECO:0000313" key="3">
    <source>
        <dbReference type="Proteomes" id="UP000596130"/>
    </source>
</evidence>
<accession>A0A7T4PNT9</accession>
<evidence type="ECO:0008006" key="4">
    <source>
        <dbReference type="Google" id="ProtNLM"/>
    </source>
</evidence>
<sequence>MPSEQPSPSAGRHEPVHPLSLWRWRHNPLRRRTDRIQGWTALALLLLAPVLGLAAAFSAGDAARAHYRAVAEEQEQTRHLLVATLTHDSPRHPEPGSDEAKKARYPVPVRYTAPGGETRTAETDVLPGLSRGSTVDVWADARGALTGAPMAADEIRSRAMGWAVIAFLAVAVAGAAVYGVAALSLHRHNLADWESRWARTAPRWTTSP</sequence>
<dbReference type="PANTHER" id="PTHR42305:SF1">
    <property type="entry name" value="MEMBRANE PROTEIN RV1733C-RELATED"/>
    <property type="match status" value="1"/>
</dbReference>
<dbReference type="PANTHER" id="PTHR42305">
    <property type="entry name" value="MEMBRANE PROTEIN RV1733C-RELATED"/>
    <property type="match status" value="1"/>
</dbReference>
<proteinExistence type="predicted"/>
<dbReference type="AlphaFoldDB" id="A0A7T4PNT9"/>
<gene>
    <name evidence="2" type="ORF">I8755_02930</name>
</gene>
<dbReference type="EMBL" id="CP065959">
    <property type="protein sequence ID" value="QQC93561.1"/>
    <property type="molecule type" value="Genomic_DNA"/>
</dbReference>
<name>A0A7T4PNT9_9ACTN</name>
<feature type="transmembrane region" description="Helical" evidence="1">
    <location>
        <begin position="159"/>
        <end position="181"/>
    </location>
</feature>
<organism evidence="2 3">
    <name type="scientific">Streptomyces alfalfae</name>
    <dbReference type="NCBI Taxonomy" id="1642299"/>
    <lineage>
        <taxon>Bacteria</taxon>
        <taxon>Bacillati</taxon>
        <taxon>Actinomycetota</taxon>
        <taxon>Actinomycetes</taxon>
        <taxon>Kitasatosporales</taxon>
        <taxon>Streptomycetaceae</taxon>
        <taxon>Streptomyces</taxon>
    </lineage>
</organism>
<keyword evidence="1" id="KW-0812">Transmembrane</keyword>
<feature type="transmembrane region" description="Helical" evidence="1">
    <location>
        <begin position="36"/>
        <end position="59"/>
    </location>
</feature>